<reference evidence="2" key="1">
    <citation type="submission" date="2021-01" db="EMBL/GenBank/DDBJ databases">
        <title>Whole genome shotgun sequence of Planobispora takensis NBRC 109077.</title>
        <authorList>
            <person name="Komaki H."/>
            <person name="Tamura T."/>
        </authorList>
    </citation>
    <scope>NUCLEOTIDE SEQUENCE</scope>
    <source>
        <strain evidence="2">NBRC 109077</strain>
    </source>
</reference>
<proteinExistence type="predicted"/>
<protein>
    <submittedName>
        <fullName evidence="2">Uncharacterized protein</fullName>
    </submittedName>
</protein>
<sequence length="104" mass="10555">MAGPVLAGAALPDPSSEPQAPVPAARASTAAAARRRCFMGFLFSGGGSAFRKVVPDAAPAAGRRAPRPGPQEEGTVSVNAVEDARKALTLFSTSAGETTSFLLW</sequence>
<dbReference type="Proteomes" id="UP000634476">
    <property type="component" value="Unassembled WGS sequence"/>
</dbReference>
<accession>A0A8J3SPS3</accession>
<comment type="caution">
    <text evidence="2">The sequence shown here is derived from an EMBL/GenBank/DDBJ whole genome shotgun (WGS) entry which is preliminary data.</text>
</comment>
<dbReference type="EMBL" id="BOOK01000002">
    <property type="protein sequence ID" value="GIH98336.1"/>
    <property type="molecule type" value="Genomic_DNA"/>
</dbReference>
<keyword evidence="3" id="KW-1185">Reference proteome</keyword>
<gene>
    <name evidence="2" type="ORF">Pta02_03450</name>
</gene>
<organism evidence="2 3">
    <name type="scientific">Planobispora takensis</name>
    <dbReference type="NCBI Taxonomy" id="1367882"/>
    <lineage>
        <taxon>Bacteria</taxon>
        <taxon>Bacillati</taxon>
        <taxon>Actinomycetota</taxon>
        <taxon>Actinomycetes</taxon>
        <taxon>Streptosporangiales</taxon>
        <taxon>Streptosporangiaceae</taxon>
        <taxon>Planobispora</taxon>
    </lineage>
</organism>
<dbReference type="AlphaFoldDB" id="A0A8J3SPS3"/>
<evidence type="ECO:0000313" key="2">
    <source>
        <dbReference type="EMBL" id="GIH98336.1"/>
    </source>
</evidence>
<name>A0A8J3SPS3_9ACTN</name>
<evidence type="ECO:0000313" key="3">
    <source>
        <dbReference type="Proteomes" id="UP000634476"/>
    </source>
</evidence>
<evidence type="ECO:0000256" key="1">
    <source>
        <dbReference type="SAM" id="MobiDB-lite"/>
    </source>
</evidence>
<feature type="region of interest" description="Disordered" evidence="1">
    <location>
        <begin position="1"/>
        <end position="27"/>
    </location>
</feature>